<name>A0A0N4WK55_HAEPC</name>
<dbReference type="WBParaSite" id="HPLM_0001143901-mRNA-1">
    <property type="protein sequence ID" value="HPLM_0001143901-mRNA-1"/>
    <property type="gene ID" value="HPLM_0001143901"/>
</dbReference>
<evidence type="ECO:0000313" key="2">
    <source>
        <dbReference type="EMBL" id="VDO42861.1"/>
    </source>
</evidence>
<reference evidence="2 3" key="2">
    <citation type="submission" date="2018-11" db="EMBL/GenBank/DDBJ databases">
        <authorList>
            <consortium name="Pathogen Informatics"/>
        </authorList>
    </citation>
    <scope>NUCLEOTIDE SEQUENCE [LARGE SCALE GENOMIC DNA]</scope>
    <source>
        <strain evidence="2 3">MHpl1</strain>
    </source>
</reference>
<feature type="region of interest" description="Disordered" evidence="1">
    <location>
        <begin position="99"/>
        <end position="119"/>
    </location>
</feature>
<dbReference type="EMBL" id="UZAF01017567">
    <property type="protein sequence ID" value="VDO42861.1"/>
    <property type="molecule type" value="Genomic_DNA"/>
</dbReference>
<keyword evidence="3" id="KW-1185">Reference proteome</keyword>
<dbReference type="AlphaFoldDB" id="A0A0N4WK55"/>
<accession>A0A0N4WK55</accession>
<protein>
    <submittedName>
        <fullName evidence="4">BEN domain-containing protein</fullName>
    </submittedName>
</protein>
<feature type="region of interest" description="Disordered" evidence="1">
    <location>
        <begin position="220"/>
        <end position="241"/>
    </location>
</feature>
<dbReference type="OrthoDB" id="5872551at2759"/>
<evidence type="ECO:0000313" key="3">
    <source>
        <dbReference type="Proteomes" id="UP000268014"/>
    </source>
</evidence>
<sequence>MDTPSAPTVQGTKRSRINFDVTPTMQADDHGLQDAINLLSSDTTVPAHLNTIIGHLLDSVMRKDRELEMLRKRDSELIAENNKLKEEIKVLKSSLATSLANHSHSDSSEPTRQPNSCEESERARSVVVSGLAECTDSNVTARLNYDIDCVKKLFSYLDVECMPVTCYRMGRPRNGFPRLLKFVLPSTMFQSLLLKRAPRLRYFQVKGVYIRRSLTKEERSLRRARRASSSQNASQPQCSPPPSDMQLLMFRLKTHPFIMSLRLLYMLPHFCHRETPKASPEKEVFFNMHPDIVYFS</sequence>
<evidence type="ECO:0000256" key="1">
    <source>
        <dbReference type="SAM" id="MobiDB-lite"/>
    </source>
</evidence>
<reference evidence="4" key="1">
    <citation type="submission" date="2017-02" db="UniProtKB">
        <authorList>
            <consortium name="WormBaseParasite"/>
        </authorList>
    </citation>
    <scope>IDENTIFICATION</scope>
</reference>
<gene>
    <name evidence="2" type="ORF">HPLM_LOCUS11431</name>
</gene>
<evidence type="ECO:0000313" key="4">
    <source>
        <dbReference type="WBParaSite" id="HPLM_0001143901-mRNA-1"/>
    </source>
</evidence>
<proteinExistence type="predicted"/>
<dbReference type="Proteomes" id="UP000268014">
    <property type="component" value="Unassembled WGS sequence"/>
</dbReference>
<feature type="compositionally biased region" description="Low complexity" evidence="1">
    <location>
        <begin position="227"/>
        <end position="237"/>
    </location>
</feature>
<organism evidence="4">
    <name type="scientific">Haemonchus placei</name>
    <name type="common">Barber's pole worm</name>
    <dbReference type="NCBI Taxonomy" id="6290"/>
    <lineage>
        <taxon>Eukaryota</taxon>
        <taxon>Metazoa</taxon>
        <taxon>Ecdysozoa</taxon>
        <taxon>Nematoda</taxon>
        <taxon>Chromadorea</taxon>
        <taxon>Rhabditida</taxon>
        <taxon>Rhabditina</taxon>
        <taxon>Rhabditomorpha</taxon>
        <taxon>Strongyloidea</taxon>
        <taxon>Trichostrongylidae</taxon>
        <taxon>Haemonchus</taxon>
    </lineage>
</organism>
<dbReference type="STRING" id="6290.A0A0N4WK55"/>